<feature type="signal peptide" evidence="1">
    <location>
        <begin position="1"/>
        <end position="26"/>
    </location>
</feature>
<dbReference type="InterPro" id="IPR006311">
    <property type="entry name" value="TAT_signal"/>
</dbReference>
<dbReference type="Proteomes" id="UP000199455">
    <property type="component" value="Unassembled WGS sequence"/>
</dbReference>
<dbReference type="Gene3D" id="3.20.20.150">
    <property type="entry name" value="Divalent-metal-dependent TIM barrel enzymes"/>
    <property type="match status" value="1"/>
</dbReference>
<keyword evidence="1" id="KW-0732">Signal</keyword>
<gene>
    <name evidence="3" type="ORF">SAMN04488024_11128</name>
</gene>
<dbReference type="PANTHER" id="PTHR12110:SF41">
    <property type="entry name" value="INOSOSE DEHYDRATASE"/>
    <property type="match status" value="1"/>
</dbReference>
<dbReference type="InterPro" id="IPR013022">
    <property type="entry name" value="Xyl_isomerase-like_TIM-brl"/>
</dbReference>
<sequence length="290" mass="32366">MMNSRRTFLKQAGLAAGAALLIPSFAFDKPKKNIGLQLYTLRDELPKDVKGVIEKVAQAGYKEVETYGFSNGKFWGLTPKEFKALLDANGLKAPSGHYGMDDFVKTGKTDKLKADIESSAAIGGKYFTIAGAHVDMSKGADGFKQTAENFNKVAEIAKASGLKFAYHNHDFEFKKLGDTTGYDVYLSETDKNLVNFEMDLYWVVRSGNDPLALFKKYPGRFPMWHVKDMDKTKREWNTEVGNGSIDFKTIFAQAKLSGMQHFFVEHETNYKPDPIGSIKTSCDYIKANLA</sequence>
<name>A0A1G6ZTP3_9SPHI</name>
<feature type="chain" id="PRO_5011614601" evidence="1">
    <location>
        <begin position="27"/>
        <end position="290"/>
    </location>
</feature>
<dbReference type="SUPFAM" id="SSF51658">
    <property type="entry name" value="Xylose isomerase-like"/>
    <property type="match status" value="1"/>
</dbReference>
<evidence type="ECO:0000313" key="4">
    <source>
        <dbReference type="Proteomes" id="UP000199455"/>
    </source>
</evidence>
<dbReference type="InterPro" id="IPR036237">
    <property type="entry name" value="Xyl_isomerase-like_sf"/>
</dbReference>
<evidence type="ECO:0000256" key="1">
    <source>
        <dbReference type="SAM" id="SignalP"/>
    </source>
</evidence>
<dbReference type="PANTHER" id="PTHR12110">
    <property type="entry name" value="HYDROXYPYRUVATE ISOMERASE"/>
    <property type="match status" value="1"/>
</dbReference>
<dbReference type="Pfam" id="PF01261">
    <property type="entry name" value="AP_endonuc_2"/>
    <property type="match status" value="1"/>
</dbReference>
<dbReference type="AlphaFoldDB" id="A0A1G6ZTP3"/>
<dbReference type="STRING" id="390242.SAMN04488024_11128"/>
<feature type="domain" description="Xylose isomerase-like TIM barrel" evidence="2">
    <location>
        <begin position="53"/>
        <end position="286"/>
    </location>
</feature>
<dbReference type="InterPro" id="IPR019546">
    <property type="entry name" value="TAT_signal_bac_arc"/>
</dbReference>
<dbReference type="RefSeq" id="WP_244154713.1">
    <property type="nucleotide sequence ID" value="NZ_FMZH01000011.1"/>
</dbReference>
<proteinExistence type="predicted"/>
<evidence type="ECO:0000259" key="2">
    <source>
        <dbReference type="Pfam" id="PF01261"/>
    </source>
</evidence>
<organism evidence="3 4">
    <name type="scientific">Pedobacter soli</name>
    <dbReference type="NCBI Taxonomy" id="390242"/>
    <lineage>
        <taxon>Bacteria</taxon>
        <taxon>Pseudomonadati</taxon>
        <taxon>Bacteroidota</taxon>
        <taxon>Sphingobacteriia</taxon>
        <taxon>Sphingobacteriales</taxon>
        <taxon>Sphingobacteriaceae</taxon>
        <taxon>Pedobacter</taxon>
    </lineage>
</organism>
<dbReference type="PROSITE" id="PS51318">
    <property type="entry name" value="TAT"/>
    <property type="match status" value="1"/>
</dbReference>
<accession>A0A1G6ZTP3</accession>
<protein>
    <submittedName>
        <fullName evidence="3">Tat (Twin-arginine translocation) pathway signal sequence</fullName>
    </submittedName>
</protein>
<dbReference type="NCBIfam" id="TIGR01409">
    <property type="entry name" value="TAT_signal_seq"/>
    <property type="match status" value="1"/>
</dbReference>
<keyword evidence="4" id="KW-1185">Reference proteome</keyword>
<dbReference type="EMBL" id="FMZH01000011">
    <property type="protein sequence ID" value="SDE05892.1"/>
    <property type="molecule type" value="Genomic_DNA"/>
</dbReference>
<reference evidence="4" key="1">
    <citation type="submission" date="2016-10" db="EMBL/GenBank/DDBJ databases">
        <authorList>
            <person name="Varghese N."/>
            <person name="Submissions S."/>
        </authorList>
    </citation>
    <scope>NUCLEOTIDE SEQUENCE [LARGE SCALE GENOMIC DNA]</scope>
    <source>
        <strain evidence="4">DSM 18609</strain>
    </source>
</reference>
<evidence type="ECO:0000313" key="3">
    <source>
        <dbReference type="EMBL" id="SDE05892.1"/>
    </source>
</evidence>
<dbReference type="InterPro" id="IPR050312">
    <property type="entry name" value="IolE/XylAMocC-like"/>
</dbReference>